<dbReference type="Proteomes" id="UP000176814">
    <property type="component" value="Unassembled WGS sequence"/>
</dbReference>
<evidence type="ECO:0000313" key="4">
    <source>
        <dbReference type="Proteomes" id="UP000176814"/>
    </source>
</evidence>
<sequence length="209" mass="22522">MRSIVIVLVAIPAILLLGLMSWLAGGSFPAFVAGIFLLGFAGAWIAGMAGVANYPAIVRSVAGWAALLCFLVVGWQVGKYQWKERAKPIIESARTKEAELERIRAEARARAQAMAQERAVARAQPSLPVVHGVTPAEITADYEFNLESDGPIRIKFPGVVKPVDFTPGKGCVQFPEHRSGPKKFWSPSDSSGGRVSFRLYPVKGEGCKA</sequence>
<comment type="caution">
    <text evidence="3">The sequence shown here is derived from an EMBL/GenBank/DDBJ whole genome shotgun (WGS) entry which is preliminary data.</text>
</comment>
<feature type="coiled-coil region" evidence="1">
    <location>
        <begin position="90"/>
        <end position="124"/>
    </location>
</feature>
<evidence type="ECO:0000313" key="3">
    <source>
        <dbReference type="EMBL" id="OGI90204.1"/>
    </source>
</evidence>
<reference evidence="3 4" key="1">
    <citation type="journal article" date="2016" name="Nat. Commun.">
        <title>Thousands of microbial genomes shed light on interconnected biogeochemical processes in an aquifer system.</title>
        <authorList>
            <person name="Anantharaman K."/>
            <person name="Brown C.T."/>
            <person name="Hug L.A."/>
            <person name="Sharon I."/>
            <person name="Castelle C.J."/>
            <person name="Probst A.J."/>
            <person name="Thomas B.C."/>
            <person name="Singh A."/>
            <person name="Wilkins M.J."/>
            <person name="Karaoz U."/>
            <person name="Brodie E.L."/>
            <person name="Williams K.H."/>
            <person name="Hubbard S.S."/>
            <person name="Banfield J.F."/>
        </authorList>
    </citation>
    <scope>NUCLEOTIDE SEQUENCE [LARGE SCALE GENOMIC DNA]</scope>
</reference>
<dbReference type="EMBL" id="MFUW01000020">
    <property type="protein sequence ID" value="OGI90204.1"/>
    <property type="molecule type" value="Genomic_DNA"/>
</dbReference>
<keyword evidence="2" id="KW-0472">Membrane</keyword>
<organism evidence="3 4">
    <name type="scientific">Candidatus Nomurabacteria bacterium RIFCSPLOWO2_01_FULL_40_15</name>
    <dbReference type="NCBI Taxonomy" id="1801772"/>
    <lineage>
        <taxon>Bacteria</taxon>
        <taxon>Candidatus Nomuraibacteriota</taxon>
    </lineage>
</organism>
<feature type="transmembrane region" description="Helical" evidence="2">
    <location>
        <begin position="6"/>
        <end position="24"/>
    </location>
</feature>
<proteinExistence type="predicted"/>
<keyword evidence="2" id="KW-0812">Transmembrane</keyword>
<evidence type="ECO:0000256" key="2">
    <source>
        <dbReference type="SAM" id="Phobius"/>
    </source>
</evidence>
<keyword evidence="2" id="KW-1133">Transmembrane helix</keyword>
<feature type="transmembrane region" description="Helical" evidence="2">
    <location>
        <begin position="57"/>
        <end position="77"/>
    </location>
</feature>
<keyword evidence="1" id="KW-0175">Coiled coil</keyword>
<accession>A0A1F6X7Q2</accession>
<gene>
    <name evidence="3" type="ORF">A2911_02265</name>
</gene>
<name>A0A1F6X7Q2_9BACT</name>
<protein>
    <submittedName>
        <fullName evidence="3">Uncharacterized protein</fullName>
    </submittedName>
</protein>
<feature type="transmembrane region" description="Helical" evidence="2">
    <location>
        <begin position="31"/>
        <end position="51"/>
    </location>
</feature>
<dbReference type="AlphaFoldDB" id="A0A1F6X7Q2"/>
<evidence type="ECO:0000256" key="1">
    <source>
        <dbReference type="SAM" id="Coils"/>
    </source>
</evidence>